<dbReference type="Pfam" id="PF19745">
    <property type="entry name" value="FUT8_N_cat"/>
    <property type="match status" value="1"/>
</dbReference>
<gene>
    <name evidence="2" type="ORF">K457DRAFT_127577</name>
</gene>
<dbReference type="GO" id="GO:0006487">
    <property type="term" value="P:protein N-linked glycosylation"/>
    <property type="evidence" value="ECO:0007669"/>
    <property type="project" value="TreeGrafter"/>
</dbReference>
<dbReference type="OrthoDB" id="2014825at2759"/>
<evidence type="ECO:0000259" key="1">
    <source>
        <dbReference type="Pfam" id="PF19745"/>
    </source>
</evidence>
<reference evidence="2 3" key="1">
    <citation type="submission" date="2016-05" db="EMBL/GenBank/DDBJ databases">
        <title>Genome sequencing reveals origins of a unique bacterial endosymbiosis in the earliest lineages of terrestrial Fungi.</title>
        <authorList>
            <consortium name="DOE Joint Genome Institute"/>
            <person name="Uehling J."/>
            <person name="Gryganskyi A."/>
            <person name="Hameed K."/>
            <person name="Tschaplinski T."/>
            <person name="Misztal P."/>
            <person name="Wu S."/>
            <person name="Desiro A."/>
            <person name="Vande Pol N."/>
            <person name="Du Z.-Y."/>
            <person name="Zienkiewicz A."/>
            <person name="Zienkiewicz K."/>
            <person name="Morin E."/>
            <person name="Tisserant E."/>
            <person name="Splivallo R."/>
            <person name="Hainaut M."/>
            <person name="Henrissat B."/>
            <person name="Ohm R."/>
            <person name="Kuo A."/>
            <person name="Yan J."/>
            <person name="Lipzen A."/>
            <person name="Nolan M."/>
            <person name="Labutti K."/>
            <person name="Barry K."/>
            <person name="Goldstein A."/>
            <person name="Labbe J."/>
            <person name="Schadt C."/>
            <person name="Tuskan G."/>
            <person name="Grigoriev I."/>
            <person name="Martin F."/>
            <person name="Vilgalys R."/>
            <person name="Bonito G."/>
        </authorList>
    </citation>
    <scope>NUCLEOTIDE SEQUENCE [LARGE SCALE GENOMIC DNA]</scope>
    <source>
        <strain evidence="2 3">AG-77</strain>
    </source>
</reference>
<feature type="domain" description="Alpha-(1,6)-fucosyltransferase N- and catalytic" evidence="1">
    <location>
        <begin position="286"/>
        <end position="437"/>
    </location>
</feature>
<dbReference type="InterPro" id="IPR045573">
    <property type="entry name" value="Fut8_N_cat"/>
</dbReference>
<sequence>MNLTSKLSSNPKVYRRLFYALALGCGMVSMIRVHNTMYDRLVVYKWVEGYRTLKVYEKPSVCPLPQGATVCIHSQASKAALVNICGDFLASTGSCQDKTYGSIVTTKDHISDVSDHTLRIIVQGEGSELGAAVDKFVQRRSRWIVDIMQGHGYELLTTFDDLRRIAFMSQLDLIQHRCTNFFNGAVNANGFGSKWHTVALGLSFALYYNMTLVTPEVLSNFIPLTSCTEADMQQAFKNTPPEHVYANWTKSTINFQTINPDRELEYLVSQSYNMTETPGFEDKDLFWKRSMVMYYAVRPNYQFRAQFRQLSPIQTPCMSVHVRHSDKYWEAKLLEFPDYMSKAEEYRNQTGTSNIYLMTDDPEVIKSTEQYKDFRFRHLDVPRSNKAWYTDVDKGLPVDVLQRNFLLEVYAAAQCEHQILTYSSNVGRMIGEISYAIRNKEPSLVSLDTF</sequence>
<name>A0A197JQ90_9FUNG</name>
<proteinExistence type="predicted"/>
<dbReference type="PANTHER" id="PTHR13132">
    <property type="entry name" value="ALPHA- 1,6 -FUCOSYLTRANSFERASE"/>
    <property type="match status" value="1"/>
</dbReference>
<dbReference type="Proteomes" id="UP000078512">
    <property type="component" value="Unassembled WGS sequence"/>
</dbReference>
<accession>A0A197JQ90</accession>
<evidence type="ECO:0000313" key="2">
    <source>
        <dbReference type="EMBL" id="OAQ27437.1"/>
    </source>
</evidence>
<keyword evidence="2" id="KW-0808">Transferase</keyword>
<dbReference type="Gene3D" id="3.40.50.11350">
    <property type="match status" value="1"/>
</dbReference>
<dbReference type="PANTHER" id="PTHR13132:SF29">
    <property type="entry name" value="ALPHA-(1,6)-FUCOSYLTRANSFERASE"/>
    <property type="match status" value="1"/>
</dbReference>
<protein>
    <submittedName>
        <fullName evidence="2">Glycosyltransferase family 23 protein</fullName>
    </submittedName>
</protein>
<organism evidence="2 3">
    <name type="scientific">Linnemannia elongata AG-77</name>
    <dbReference type="NCBI Taxonomy" id="1314771"/>
    <lineage>
        <taxon>Eukaryota</taxon>
        <taxon>Fungi</taxon>
        <taxon>Fungi incertae sedis</taxon>
        <taxon>Mucoromycota</taxon>
        <taxon>Mortierellomycotina</taxon>
        <taxon>Mortierellomycetes</taxon>
        <taxon>Mortierellales</taxon>
        <taxon>Mortierellaceae</taxon>
        <taxon>Linnemannia</taxon>
    </lineage>
</organism>
<dbReference type="STRING" id="1314771.A0A197JQ90"/>
<keyword evidence="3" id="KW-1185">Reference proteome</keyword>
<dbReference type="GO" id="GO:0046921">
    <property type="term" value="F:alpha-(1-&gt;6)-fucosyltransferase activity"/>
    <property type="evidence" value="ECO:0007669"/>
    <property type="project" value="TreeGrafter"/>
</dbReference>
<evidence type="ECO:0000313" key="3">
    <source>
        <dbReference type="Proteomes" id="UP000078512"/>
    </source>
</evidence>
<dbReference type="EMBL" id="KV442057">
    <property type="protein sequence ID" value="OAQ27437.1"/>
    <property type="molecule type" value="Genomic_DNA"/>
</dbReference>
<dbReference type="AlphaFoldDB" id="A0A197JQ90"/>